<dbReference type="Proteomes" id="UP000824633">
    <property type="component" value="Chromosome"/>
</dbReference>
<evidence type="ECO:0000313" key="10">
    <source>
        <dbReference type="Proteomes" id="UP000824633"/>
    </source>
</evidence>
<keyword evidence="6 8" id="KW-0472">Membrane</keyword>
<name>A0ABN6J3W6_9CLOT</name>
<accession>A0ABN6J3W6</accession>
<evidence type="ECO:0000313" key="9">
    <source>
        <dbReference type="EMBL" id="BCZ48155.1"/>
    </source>
</evidence>
<evidence type="ECO:0000256" key="2">
    <source>
        <dbReference type="ARBA" id="ARBA00022475"/>
    </source>
</evidence>
<evidence type="ECO:0000256" key="8">
    <source>
        <dbReference type="HAMAP-Rule" id="MF_01521"/>
    </source>
</evidence>
<dbReference type="HAMAP" id="MF_01521">
    <property type="entry name" value="MntP_pump"/>
    <property type="match status" value="1"/>
</dbReference>
<evidence type="ECO:0000256" key="7">
    <source>
        <dbReference type="ARBA" id="ARBA00023211"/>
    </source>
</evidence>
<comment type="subcellular location">
    <subcellularLocation>
        <location evidence="8">Cell membrane</location>
        <topology evidence="8">Multi-pass membrane protein</topology>
    </subcellularLocation>
</comment>
<proteinExistence type="inferred from homology"/>
<comment type="function">
    <text evidence="8">Probably functions as a manganese efflux pump.</text>
</comment>
<feature type="transmembrane region" description="Helical" evidence="8">
    <location>
        <begin position="38"/>
        <end position="59"/>
    </location>
</feature>
<keyword evidence="1 8" id="KW-0813">Transport</keyword>
<keyword evidence="5 8" id="KW-0406">Ion transport</keyword>
<feature type="transmembrane region" description="Helical" evidence="8">
    <location>
        <begin position="65"/>
        <end position="82"/>
    </location>
</feature>
<dbReference type="InterPro" id="IPR003810">
    <property type="entry name" value="Mntp/YtaF"/>
</dbReference>
<comment type="similarity">
    <text evidence="8">Belongs to the MntP (TC 9.B.29) family.</text>
</comment>
<evidence type="ECO:0000256" key="6">
    <source>
        <dbReference type="ARBA" id="ARBA00023136"/>
    </source>
</evidence>
<dbReference type="Pfam" id="PF02659">
    <property type="entry name" value="Mntp"/>
    <property type="match status" value="1"/>
</dbReference>
<keyword evidence="7 8" id="KW-0464">Manganese</keyword>
<dbReference type="PANTHER" id="PTHR35529:SF1">
    <property type="entry name" value="MANGANESE EFFLUX PUMP MNTP-RELATED"/>
    <property type="match status" value="1"/>
</dbReference>
<evidence type="ECO:0000256" key="5">
    <source>
        <dbReference type="ARBA" id="ARBA00023065"/>
    </source>
</evidence>
<dbReference type="EMBL" id="AP024849">
    <property type="protein sequence ID" value="BCZ48155.1"/>
    <property type="molecule type" value="Genomic_DNA"/>
</dbReference>
<keyword evidence="3 8" id="KW-0812">Transmembrane</keyword>
<feature type="transmembrane region" description="Helical" evidence="8">
    <location>
        <begin position="127"/>
        <end position="148"/>
    </location>
</feature>
<dbReference type="InterPro" id="IPR022929">
    <property type="entry name" value="Put_MntP"/>
</dbReference>
<dbReference type="RefSeq" id="WP_224034439.1">
    <property type="nucleotide sequence ID" value="NZ_AP024849.1"/>
</dbReference>
<dbReference type="PANTHER" id="PTHR35529">
    <property type="entry name" value="MANGANESE EFFLUX PUMP MNTP-RELATED"/>
    <property type="match status" value="1"/>
</dbReference>
<gene>
    <name evidence="8" type="primary">mntP</name>
    <name evidence="9" type="ORF">psyc5s11_42220</name>
</gene>
<keyword evidence="2 8" id="KW-1003">Cell membrane</keyword>
<feature type="transmembrane region" description="Helical" evidence="8">
    <location>
        <begin position="187"/>
        <end position="208"/>
    </location>
</feature>
<evidence type="ECO:0000256" key="4">
    <source>
        <dbReference type="ARBA" id="ARBA00022989"/>
    </source>
</evidence>
<feature type="transmembrane region" description="Helical" evidence="8">
    <location>
        <begin position="6"/>
        <end position="26"/>
    </location>
</feature>
<evidence type="ECO:0000256" key="3">
    <source>
        <dbReference type="ARBA" id="ARBA00022692"/>
    </source>
</evidence>
<organism evidence="9 10">
    <name type="scientific">Clostridium gelidum</name>
    <dbReference type="NCBI Taxonomy" id="704125"/>
    <lineage>
        <taxon>Bacteria</taxon>
        <taxon>Bacillati</taxon>
        <taxon>Bacillota</taxon>
        <taxon>Clostridia</taxon>
        <taxon>Eubacteriales</taxon>
        <taxon>Clostridiaceae</taxon>
        <taxon>Clostridium</taxon>
    </lineage>
</organism>
<sequence length="210" mass="22670">MGLIQLFILAVGLSMDAFAVAICKGLSMKKITIKKAGIVGLYFGAFQAGMPLIGYFLGIQFRDKITSIDHWIAFVLLALIGMNMIRESRKNECECECEIAVDCMSDENTEDSIVKKNSKDPLAFKNMCALAIATSIDALAVGVTFAFLNVNIASAASFIGIVTFALSMIGVKIGHVFGTIYKSKAEFIGGLILILMGIKILLEHLGIITF</sequence>
<keyword evidence="4 8" id="KW-1133">Transmembrane helix</keyword>
<keyword evidence="10" id="KW-1185">Reference proteome</keyword>
<reference evidence="10" key="1">
    <citation type="submission" date="2021-07" db="EMBL/GenBank/DDBJ databases">
        <title>Complete genome sequencing of a Clostridium isolate.</title>
        <authorList>
            <person name="Ueki A."/>
            <person name="Tonouchi A."/>
        </authorList>
    </citation>
    <scope>NUCLEOTIDE SEQUENCE [LARGE SCALE GENOMIC DNA]</scope>
    <source>
        <strain evidence="10">C5S11</strain>
    </source>
</reference>
<protein>
    <recommendedName>
        <fullName evidence="8">Putative manganese efflux pump MntP</fullName>
    </recommendedName>
</protein>
<evidence type="ECO:0000256" key="1">
    <source>
        <dbReference type="ARBA" id="ARBA00022448"/>
    </source>
</evidence>
<feature type="transmembrane region" description="Helical" evidence="8">
    <location>
        <begin position="154"/>
        <end position="175"/>
    </location>
</feature>